<evidence type="ECO:0000256" key="1">
    <source>
        <dbReference type="SAM" id="Phobius"/>
    </source>
</evidence>
<dbReference type="Gene3D" id="2.60.40.10">
    <property type="entry name" value="Immunoglobulins"/>
    <property type="match status" value="1"/>
</dbReference>
<dbReference type="Proteomes" id="UP000034705">
    <property type="component" value="Unassembled WGS sequence"/>
</dbReference>
<dbReference type="EMBL" id="LCMG01000031">
    <property type="protein sequence ID" value="KKU30974.1"/>
    <property type="molecule type" value="Genomic_DNA"/>
</dbReference>
<dbReference type="PANTHER" id="PTHR34819:SF3">
    <property type="entry name" value="CELL SURFACE PROTEIN"/>
    <property type="match status" value="1"/>
</dbReference>
<reference evidence="3 4" key="1">
    <citation type="journal article" date="2015" name="Nature">
        <title>rRNA introns, odd ribosomes, and small enigmatic genomes across a large radiation of phyla.</title>
        <authorList>
            <person name="Brown C.T."/>
            <person name="Hug L.A."/>
            <person name="Thomas B.C."/>
            <person name="Sharon I."/>
            <person name="Castelle C.J."/>
            <person name="Singh A."/>
            <person name="Wilkins M.J."/>
            <person name="Williams K.H."/>
            <person name="Banfield J.F."/>
        </authorList>
    </citation>
    <scope>NUCLEOTIDE SEQUENCE [LARGE SCALE GENOMIC DNA]</scope>
</reference>
<evidence type="ECO:0000313" key="3">
    <source>
        <dbReference type="EMBL" id="KKU30974.1"/>
    </source>
</evidence>
<evidence type="ECO:0000313" key="4">
    <source>
        <dbReference type="Proteomes" id="UP000034705"/>
    </source>
</evidence>
<keyword evidence="1" id="KW-0472">Membrane</keyword>
<sequence length="620" mass="67183">MPLVPKRKRSSKEIRDELKKIYVEKDGRMPNLSHMQKQSSSRSTRFLLKLVLALLVISAVAWGGFLLWTQTLFENTDELHVTFEGPDTVKAGETVYYTIAYENIAGTSLEDLTLTLHLPDTFTITQTSPEPTEGERWNLADMTPQSDGKIMIGGMFRSDVKSAQTLQALITYRPSNTHANFQTLENKKVTVDSSVLEIAIEGPQKSLTGDEVTYTLTFQNTGDNTMENAAATILIPEGFEITSAEPAQEASLKGDPLSPPLWKFSTLLSEESQTITLKGQFVSTSEGTQTLTAQALFVNENDAVTIQESQDITTEVMNGALTFHLILNGTTESQTTVLGKNLRGSIDFENTGSETLEGLSFTLTFDVPNGTTPIVWDEADLGGGEKKGAIITWSEETLEELGELSGGEEGVIDFTLPLSDTMDLEIQSDVFTMTLAALVKKSGDLMEDRAIQAPPITITLLSDTLLDAQTRYYLDDETPIGTGSIPPKVGQVSSYGIVWILTNSLHPLESVVISTTLPSHVNWTDQASAEVGTLSYDPVTRVMTWSISSLPTSINQAQAWFGVGFTPTQDDVGTFLKLANPSSLTCTDSAVDLPLSASAGSLTTDLSDDPSVSTTGVVVE</sequence>
<dbReference type="NCBIfam" id="TIGR01451">
    <property type="entry name" value="B_ant_repeat"/>
    <property type="match status" value="1"/>
</dbReference>
<accession>A0A0G1PDT3</accession>
<proteinExistence type="predicted"/>
<keyword evidence="1" id="KW-1133">Transmembrane helix</keyword>
<keyword evidence="1" id="KW-0812">Transmembrane</keyword>
<dbReference type="AlphaFoldDB" id="A0A0G1PDT3"/>
<organism evidence="3 4">
    <name type="scientific">Candidatus Uhrbacteria bacterium GW2011_GWF2_46_218</name>
    <dbReference type="NCBI Taxonomy" id="1619001"/>
    <lineage>
        <taxon>Bacteria</taxon>
        <taxon>Candidatus Uhriibacteriota</taxon>
    </lineage>
</organism>
<dbReference type="Gene3D" id="2.60.40.1170">
    <property type="entry name" value="Mu homology domain, subdomain B"/>
    <property type="match status" value="1"/>
</dbReference>
<dbReference type="InterPro" id="IPR001434">
    <property type="entry name" value="OmcB-like_DUF11"/>
</dbReference>
<gene>
    <name evidence="3" type="ORF">UX45_C0031G0003</name>
</gene>
<dbReference type="Pfam" id="PF01345">
    <property type="entry name" value="DUF11"/>
    <property type="match status" value="1"/>
</dbReference>
<dbReference type="InterPro" id="IPR047589">
    <property type="entry name" value="DUF11_rpt"/>
</dbReference>
<feature type="transmembrane region" description="Helical" evidence="1">
    <location>
        <begin position="46"/>
        <end position="68"/>
    </location>
</feature>
<dbReference type="PANTHER" id="PTHR34819">
    <property type="entry name" value="LARGE CYSTEINE-RICH PERIPLASMIC PROTEIN OMCB"/>
    <property type="match status" value="1"/>
</dbReference>
<feature type="domain" description="DUF11" evidence="2">
    <location>
        <begin position="205"/>
        <end position="303"/>
    </location>
</feature>
<evidence type="ECO:0000259" key="2">
    <source>
        <dbReference type="Pfam" id="PF01345"/>
    </source>
</evidence>
<name>A0A0G1PDT3_9BACT</name>
<comment type="caution">
    <text evidence="3">The sequence shown here is derived from an EMBL/GenBank/DDBJ whole genome shotgun (WGS) entry which is preliminary data.</text>
</comment>
<protein>
    <recommendedName>
        <fullName evidence="2">DUF11 domain-containing protein</fullName>
    </recommendedName>
</protein>
<dbReference type="InterPro" id="IPR013783">
    <property type="entry name" value="Ig-like_fold"/>
</dbReference>
<dbReference type="InterPro" id="IPR051172">
    <property type="entry name" value="Chlamydia_OmcB"/>
</dbReference>